<sequence length="83" mass="8539">MGTGFGALGQGRCGFLGIGRAGLEVGCGSQGIGPGRSLLIEVVEEGQKWEIKEACRSLKGEVTVCPNRRQNVQGAAYAVSKSG</sequence>
<evidence type="ECO:0000313" key="2">
    <source>
        <dbReference type="Proteomes" id="UP000663859"/>
    </source>
</evidence>
<dbReference type="EMBL" id="CAJNOB010000045">
    <property type="protein sequence ID" value="CAF0702316.1"/>
    <property type="molecule type" value="Genomic_DNA"/>
</dbReference>
<name>A0A8J2BPW6_9BACT</name>
<keyword evidence="2" id="KW-1185">Reference proteome</keyword>
<organism evidence="1 2">
    <name type="scientific">Candidatus Methylacidithermus pantelleriae</name>
    <dbReference type="NCBI Taxonomy" id="2744239"/>
    <lineage>
        <taxon>Bacteria</taxon>
        <taxon>Pseudomonadati</taxon>
        <taxon>Verrucomicrobiota</taxon>
        <taxon>Methylacidiphilae</taxon>
        <taxon>Methylacidiphilales</taxon>
        <taxon>Methylacidiphilaceae</taxon>
        <taxon>Candidatus Methylacidithermus</taxon>
    </lineage>
</organism>
<gene>
    <name evidence="1" type="ORF">MPNT_50034</name>
</gene>
<proteinExistence type="predicted"/>
<dbReference type="Proteomes" id="UP000663859">
    <property type="component" value="Unassembled WGS sequence"/>
</dbReference>
<evidence type="ECO:0000313" key="1">
    <source>
        <dbReference type="EMBL" id="CAF0702316.1"/>
    </source>
</evidence>
<protein>
    <submittedName>
        <fullName evidence="1">Uncharacterized protein</fullName>
    </submittedName>
</protein>
<comment type="caution">
    <text evidence="1">The sequence shown here is derived from an EMBL/GenBank/DDBJ whole genome shotgun (WGS) entry which is preliminary data.</text>
</comment>
<reference evidence="1" key="1">
    <citation type="submission" date="2021-02" db="EMBL/GenBank/DDBJ databases">
        <authorList>
            <person name="Cremers G."/>
            <person name="Picone N."/>
        </authorList>
    </citation>
    <scope>NUCLEOTIDE SEQUENCE</scope>
    <source>
        <strain evidence="1">PQ17</strain>
    </source>
</reference>
<accession>A0A8J2BPW6</accession>
<dbReference type="AlphaFoldDB" id="A0A8J2BPW6"/>